<organism evidence="2 3">
    <name type="scientific">Actinomadura rubrobrunea</name>
    <dbReference type="NCBI Taxonomy" id="115335"/>
    <lineage>
        <taxon>Bacteria</taxon>
        <taxon>Bacillati</taxon>
        <taxon>Actinomycetota</taxon>
        <taxon>Actinomycetes</taxon>
        <taxon>Streptosporangiales</taxon>
        <taxon>Thermomonosporaceae</taxon>
        <taxon>Actinomadura</taxon>
    </lineage>
</organism>
<gene>
    <name evidence="2" type="ORF">Arub01_53710</name>
</gene>
<reference evidence="2" key="1">
    <citation type="submission" date="2023-02" db="EMBL/GenBank/DDBJ databases">
        <title>Actinomadura rubrobrunea NBRC 14622.</title>
        <authorList>
            <person name="Ichikawa N."/>
            <person name="Sato H."/>
            <person name="Tonouchi N."/>
        </authorList>
    </citation>
    <scope>NUCLEOTIDE SEQUENCE</scope>
    <source>
        <strain evidence="2">NBRC 14622</strain>
    </source>
</reference>
<comment type="caution">
    <text evidence="2">The sequence shown here is derived from an EMBL/GenBank/DDBJ whole genome shotgun (WGS) entry which is preliminary data.</text>
</comment>
<feature type="region of interest" description="Disordered" evidence="1">
    <location>
        <begin position="1"/>
        <end position="31"/>
    </location>
</feature>
<accession>A0A9W6UYE7</accession>
<dbReference type="AlphaFoldDB" id="A0A9W6UYE7"/>
<evidence type="ECO:0000256" key="1">
    <source>
        <dbReference type="SAM" id="MobiDB-lite"/>
    </source>
</evidence>
<sequence length="161" mass="17518">MGAKSKPGCASTLVEISDDDSPRDIAKEGTKREQLSCPWRLPARHARSCCGAPAQKKPWPASTWRVLDLRDLMAISPGIARWDEAVSRCLGYRLCATYLRTEPTGEHAKCWQLRDVYPEVHGGGARCSPSAIDLAGKAAVPRVGRCERASGKEACHGHGEH</sequence>
<feature type="compositionally biased region" description="Basic and acidic residues" evidence="1">
    <location>
        <begin position="20"/>
        <end position="31"/>
    </location>
</feature>
<name>A0A9W6UYE7_9ACTN</name>
<protein>
    <submittedName>
        <fullName evidence="2">Uncharacterized protein</fullName>
    </submittedName>
</protein>
<keyword evidence="3" id="KW-1185">Reference proteome</keyword>
<dbReference type="Proteomes" id="UP001165124">
    <property type="component" value="Unassembled WGS sequence"/>
</dbReference>
<dbReference type="EMBL" id="BSRZ01000020">
    <property type="protein sequence ID" value="GLW67128.1"/>
    <property type="molecule type" value="Genomic_DNA"/>
</dbReference>
<evidence type="ECO:0000313" key="3">
    <source>
        <dbReference type="Proteomes" id="UP001165124"/>
    </source>
</evidence>
<evidence type="ECO:0000313" key="2">
    <source>
        <dbReference type="EMBL" id="GLW67128.1"/>
    </source>
</evidence>
<proteinExistence type="predicted"/>